<dbReference type="PANTHER" id="PTHR41771">
    <property type="entry name" value="MEMBRANE PROTEIN-RELATED"/>
    <property type="match status" value="1"/>
</dbReference>
<keyword evidence="1" id="KW-0472">Membrane</keyword>
<proteinExistence type="predicted"/>
<feature type="transmembrane region" description="Helical" evidence="1">
    <location>
        <begin position="131"/>
        <end position="149"/>
    </location>
</feature>
<dbReference type="PANTHER" id="PTHR41771:SF1">
    <property type="entry name" value="MEMBRANE PROTEIN"/>
    <property type="match status" value="1"/>
</dbReference>
<evidence type="ECO:0000313" key="2">
    <source>
        <dbReference type="EMBL" id="WWF06008.1"/>
    </source>
</evidence>
<organism evidence="2 3">
    <name type="scientific">Janibacter terrae</name>
    <dbReference type="NCBI Taxonomy" id="103817"/>
    <lineage>
        <taxon>Bacteria</taxon>
        <taxon>Bacillati</taxon>
        <taxon>Actinomycetota</taxon>
        <taxon>Actinomycetes</taxon>
        <taxon>Micrococcales</taxon>
        <taxon>Intrasporangiaceae</taxon>
        <taxon>Janibacter</taxon>
    </lineage>
</organism>
<feature type="transmembrane region" description="Helical" evidence="1">
    <location>
        <begin position="251"/>
        <end position="267"/>
    </location>
</feature>
<dbReference type="RefSeq" id="WP_338538719.1">
    <property type="nucleotide sequence ID" value="NZ_CP104874.1"/>
</dbReference>
<feature type="transmembrane region" description="Helical" evidence="1">
    <location>
        <begin position="347"/>
        <end position="372"/>
    </location>
</feature>
<evidence type="ECO:0000256" key="1">
    <source>
        <dbReference type="SAM" id="Phobius"/>
    </source>
</evidence>
<keyword evidence="1" id="KW-0812">Transmembrane</keyword>
<keyword evidence="1" id="KW-1133">Transmembrane helix</keyword>
<feature type="transmembrane region" description="Helical" evidence="1">
    <location>
        <begin position="180"/>
        <end position="197"/>
    </location>
</feature>
<accession>A0ABZ2FHP7</accession>
<feature type="transmembrane region" description="Helical" evidence="1">
    <location>
        <begin position="16"/>
        <end position="36"/>
    </location>
</feature>
<feature type="transmembrane region" description="Helical" evidence="1">
    <location>
        <begin position="156"/>
        <end position="174"/>
    </location>
</feature>
<feature type="transmembrane region" description="Helical" evidence="1">
    <location>
        <begin position="308"/>
        <end position="327"/>
    </location>
</feature>
<dbReference type="EMBL" id="CP104874">
    <property type="protein sequence ID" value="WWF06008.1"/>
    <property type="molecule type" value="Genomic_DNA"/>
</dbReference>
<evidence type="ECO:0000313" key="3">
    <source>
        <dbReference type="Proteomes" id="UP001381003"/>
    </source>
</evidence>
<dbReference type="Proteomes" id="UP001381003">
    <property type="component" value="Chromosome"/>
</dbReference>
<protein>
    <submittedName>
        <fullName evidence="2">YibE/F family protein</fullName>
    </submittedName>
</protein>
<feature type="transmembrane region" description="Helical" evidence="1">
    <location>
        <begin position="209"/>
        <end position="231"/>
    </location>
</feature>
<dbReference type="InterPro" id="IPR012507">
    <property type="entry name" value="YibE_F"/>
</dbReference>
<gene>
    <name evidence="2" type="ORF">N5P18_03810</name>
</gene>
<keyword evidence="3" id="KW-1185">Reference proteome</keyword>
<dbReference type="Pfam" id="PF07907">
    <property type="entry name" value="YibE_F"/>
    <property type="match status" value="1"/>
</dbReference>
<name>A0ABZ2FHP7_9MICO</name>
<reference evidence="2 3" key="1">
    <citation type="submission" date="2022-09" db="EMBL/GenBank/DDBJ databases">
        <title>Complete genome sequence of Janibacter terrae strain COS04-44, PCL-degrading bacteria isolated from oil spilled coast.</title>
        <authorList>
            <person name="Park H."/>
            <person name="Kim J.Y."/>
            <person name="An S.H."/>
            <person name="Lee C.M."/>
            <person name="Weon H.-Y."/>
        </authorList>
    </citation>
    <scope>NUCLEOTIDE SEQUENCE [LARGE SCALE GENOMIC DNA]</scope>
    <source>
        <strain evidence="2 3">COS04-44</strain>
    </source>
</reference>
<sequence length="390" mass="40180">MGSHSAPPQHDRLRRLALLIITPLALLTVVGLVWLWPAETTPGGPGGGAAEHQGRVTAVQQEECTDEALAQTAGCGTATVQLEDGQALEDVQMPGAAGARDVSVGDDVVVLGSQLPEGWAYAIVDHQRGPGLWVLGLAFALTLIAFGRWRGLTSLAGLAVTFVVLLAFVVPAILAGEPPLLVALVGSSAIMLTVLYLTHGFSLTTTMAVIGTVMSFVLTGLLAAVAVWALHLTGITDDDTMAVQLTHGIDMTGLLLAGIVIGSLGILDDVTVTQAVTVDELARANPGSGPREVYTAATRIGRSHIASVVNTIVLAYAGASLPLFILVVANNSSFGSVLTSQFVAQEIVRSIVATLGLIAAVPITTGLAALALRHQQDTGRPVAPSTGHHH</sequence>